<accession>A0AA39G8G9</accession>
<feature type="region of interest" description="Disordered" evidence="1">
    <location>
        <begin position="1"/>
        <end position="29"/>
    </location>
</feature>
<gene>
    <name evidence="2" type="ORF">PV327_001564</name>
</gene>
<keyword evidence="3" id="KW-1185">Reference proteome</keyword>
<protein>
    <submittedName>
        <fullName evidence="2">Uncharacterized protein</fullName>
    </submittedName>
</protein>
<evidence type="ECO:0000313" key="3">
    <source>
        <dbReference type="Proteomes" id="UP001168972"/>
    </source>
</evidence>
<evidence type="ECO:0000313" key="2">
    <source>
        <dbReference type="EMBL" id="KAK0183527.1"/>
    </source>
</evidence>
<proteinExistence type="predicted"/>
<organism evidence="2 3">
    <name type="scientific">Microctonus hyperodae</name>
    <name type="common">Parasitoid wasp</name>
    <dbReference type="NCBI Taxonomy" id="165561"/>
    <lineage>
        <taxon>Eukaryota</taxon>
        <taxon>Metazoa</taxon>
        <taxon>Ecdysozoa</taxon>
        <taxon>Arthropoda</taxon>
        <taxon>Hexapoda</taxon>
        <taxon>Insecta</taxon>
        <taxon>Pterygota</taxon>
        <taxon>Neoptera</taxon>
        <taxon>Endopterygota</taxon>
        <taxon>Hymenoptera</taxon>
        <taxon>Apocrita</taxon>
        <taxon>Ichneumonoidea</taxon>
        <taxon>Braconidae</taxon>
        <taxon>Euphorinae</taxon>
        <taxon>Microctonus</taxon>
    </lineage>
</organism>
<sequence length="96" mass="10431">MESTSDVKQNSDVEDEVFDVPSATTSVHPTITITGESTSTEVQVSTSSRSKSKSLALGAYTQSSEIEYQINMQFSRAKLIENGCRQIHTLTPDATT</sequence>
<feature type="compositionally biased region" description="Polar residues" evidence="1">
    <location>
        <begin position="1"/>
        <end position="10"/>
    </location>
</feature>
<reference evidence="2" key="1">
    <citation type="journal article" date="2023" name="bioRxiv">
        <title>Scaffold-level genome assemblies of two parasitoid biocontrol wasps reveal the parthenogenesis mechanism and an associated novel virus.</title>
        <authorList>
            <person name="Inwood S."/>
            <person name="Skelly J."/>
            <person name="Guhlin J."/>
            <person name="Harrop T."/>
            <person name="Goldson S."/>
            <person name="Dearden P."/>
        </authorList>
    </citation>
    <scope>NUCLEOTIDE SEQUENCE</scope>
    <source>
        <strain evidence="2">Lincoln</strain>
        <tissue evidence="2">Whole body</tissue>
    </source>
</reference>
<name>A0AA39G8G9_MICHY</name>
<comment type="caution">
    <text evidence="2">The sequence shown here is derived from an EMBL/GenBank/DDBJ whole genome shotgun (WGS) entry which is preliminary data.</text>
</comment>
<reference evidence="2" key="2">
    <citation type="submission" date="2023-03" db="EMBL/GenBank/DDBJ databases">
        <authorList>
            <person name="Inwood S.N."/>
            <person name="Skelly J.G."/>
            <person name="Guhlin J."/>
            <person name="Harrop T.W.R."/>
            <person name="Goldson S.G."/>
            <person name="Dearden P.K."/>
        </authorList>
    </citation>
    <scope>NUCLEOTIDE SEQUENCE</scope>
    <source>
        <strain evidence="2">Lincoln</strain>
        <tissue evidence="2">Whole body</tissue>
    </source>
</reference>
<dbReference type="AlphaFoldDB" id="A0AA39G8G9"/>
<dbReference type="EMBL" id="JAQQBR010000001">
    <property type="protein sequence ID" value="KAK0183527.1"/>
    <property type="molecule type" value="Genomic_DNA"/>
</dbReference>
<dbReference type="Proteomes" id="UP001168972">
    <property type="component" value="Unassembled WGS sequence"/>
</dbReference>
<evidence type="ECO:0000256" key="1">
    <source>
        <dbReference type="SAM" id="MobiDB-lite"/>
    </source>
</evidence>